<dbReference type="PANTHER" id="PTHR14380:SF10">
    <property type="entry name" value="OOCYTE-SECRETED PROTEIN 3"/>
    <property type="match status" value="1"/>
</dbReference>
<dbReference type="InterPro" id="IPR033222">
    <property type="entry name" value="PLAC1_fam"/>
</dbReference>
<comment type="caution">
    <text evidence="6">The sequence shown here is derived from an EMBL/GenBank/DDBJ whole genome shotgun (WGS) entry which is preliminary data.</text>
</comment>
<dbReference type="Proteomes" id="UP000664940">
    <property type="component" value="Unassembled WGS sequence"/>
</dbReference>
<comment type="similarity">
    <text evidence="2">Belongs to the PLAC1 family.</text>
</comment>
<evidence type="ECO:0000256" key="3">
    <source>
        <dbReference type="ARBA" id="ARBA00022525"/>
    </source>
</evidence>
<evidence type="ECO:0000313" key="7">
    <source>
        <dbReference type="Proteomes" id="UP000664940"/>
    </source>
</evidence>
<reference evidence="6 7" key="1">
    <citation type="journal article" date="2020" name="Nature">
        <title>Six reference-quality genomes reveal evolution of bat adaptations.</title>
        <authorList>
            <person name="Jebb D."/>
            <person name="Huang Z."/>
            <person name="Pippel M."/>
            <person name="Hughes G.M."/>
            <person name="Lavrichenko K."/>
            <person name="Devanna P."/>
            <person name="Winkler S."/>
            <person name="Jermiin L.S."/>
            <person name="Skirmuntt E.C."/>
            <person name="Katzourakis A."/>
            <person name="Burkitt-Gray L."/>
            <person name="Ray D.A."/>
            <person name="Sullivan K.A.M."/>
            <person name="Roscito J.G."/>
            <person name="Kirilenko B.M."/>
            <person name="Davalos L.M."/>
            <person name="Corthals A.P."/>
            <person name="Power M.L."/>
            <person name="Jones G."/>
            <person name="Ransome R.D."/>
            <person name="Dechmann D.K.N."/>
            <person name="Locatelli A.G."/>
            <person name="Puechmaille S.J."/>
            <person name="Fedrigo O."/>
            <person name="Jarvis E.D."/>
            <person name="Hiller M."/>
            <person name="Vernes S.C."/>
            <person name="Myers E.W."/>
            <person name="Teeling E.C."/>
        </authorList>
    </citation>
    <scope>NUCLEOTIDE SEQUENCE [LARGE SCALE GENOMIC DNA]</scope>
    <source>
        <strain evidence="6">Bat1K_MPI-CBG_1</strain>
    </source>
</reference>
<protein>
    <submittedName>
        <fullName evidence="6">Oocyte secreted protein family member 3</fullName>
    </submittedName>
</protein>
<keyword evidence="4 5" id="KW-0732">Signal</keyword>
<accession>A0A834E8L3</accession>
<comment type="subcellular location">
    <subcellularLocation>
        <location evidence="1">Secreted</location>
    </subcellularLocation>
</comment>
<evidence type="ECO:0000256" key="4">
    <source>
        <dbReference type="ARBA" id="ARBA00022729"/>
    </source>
</evidence>
<organism evidence="6 7">
    <name type="scientific">Phyllostomus discolor</name>
    <name type="common">pale spear-nosed bat</name>
    <dbReference type="NCBI Taxonomy" id="89673"/>
    <lineage>
        <taxon>Eukaryota</taxon>
        <taxon>Metazoa</taxon>
        <taxon>Chordata</taxon>
        <taxon>Craniata</taxon>
        <taxon>Vertebrata</taxon>
        <taxon>Euteleostomi</taxon>
        <taxon>Mammalia</taxon>
        <taxon>Eutheria</taxon>
        <taxon>Laurasiatheria</taxon>
        <taxon>Chiroptera</taxon>
        <taxon>Yangochiroptera</taxon>
        <taxon>Phyllostomidae</taxon>
        <taxon>Phyllostominae</taxon>
        <taxon>Phyllostomus</taxon>
    </lineage>
</organism>
<evidence type="ECO:0000313" key="6">
    <source>
        <dbReference type="EMBL" id="KAF6105232.1"/>
    </source>
</evidence>
<dbReference type="EMBL" id="JABVXQ010000006">
    <property type="protein sequence ID" value="KAF6105232.1"/>
    <property type="molecule type" value="Genomic_DNA"/>
</dbReference>
<feature type="chain" id="PRO_5032895779" evidence="5">
    <location>
        <begin position="22"/>
        <end position="198"/>
    </location>
</feature>
<dbReference type="AlphaFoldDB" id="A0A834E8L3"/>
<evidence type="ECO:0000256" key="5">
    <source>
        <dbReference type="SAM" id="SignalP"/>
    </source>
</evidence>
<proteinExistence type="inferred from homology"/>
<dbReference type="GO" id="GO:0005576">
    <property type="term" value="C:extracellular region"/>
    <property type="evidence" value="ECO:0007669"/>
    <property type="project" value="UniProtKB-SubCell"/>
</dbReference>
<name>A0A834E8L3_9CHIR</name>
<keyword evidence="3" id="KW-0964">Secreted</keyword>
<sequence>MKDFVGLQLLFLCMILAFSEQESGGVLSMVSVGCTSMFWAVVELTLLGQDHFLHSDTMSLGIGCPVTNIIPKKGCEFKYLVTECGIQKEVFSYGVIFYSALHYTITHKGVTGRIPLMCFVSRSFLDTTPSTTDNRLTESNNDLPPAKSGLSWNLPNTCLFRLPWIPYFQDPWVKPPHLSLLLERPHSLAYENANVSVF</sequence>
<evidence type="ECO:0000256" key="1">
    <source>
        <dbReference type="ARBA" id="ARBA00004613"/>
    </source>
</evidence>
<dbReference type="PANTHER" id="PTHR14380">
    <property type="entry name" value="PLACENTA-SPECIFIC PROTEIN 1"/>
    <property type="match status" value="1"/>
</dbReference>
<evidence type="ECO:0000256" key="2">
    <source>
        <dbReference type="ARBA" id="ARBA00010071"/>
    </source>
</evidence>
<gene>
    <name evidence="6" type="ORF">HJG60_014259</name>
</gene>
<feature type="signal peptide" evidence="5">
    <location>
        <begin position="1"/>
        <end position="21"/>
    </location>
</feature>
<dbReference type="PROSITE" id="PS51257">
    <property type="entry name" value="PROKAR_LIPOPROTEIN"/>
    <property type="match status" value="1"/>
</dbReference>